<accession>A0ACC3MPM9</accession>
<dbReference type="EMBL" id="JAUTXU010000187">
    <property type="protein sequence ID" value="KAK3700329.1"/>
    <property type="molecule type" value="Genomic_DNA"/>
</dbReference>
<evidence type="ECO:0000313" key="1">
    <source>
        <dbReference type="EMBL" id="KAK3700329.1"/>
    </source>
</evidence>
<reference evidence="1" key="1">
    <citation type="submission" date="2023-07" db="EMBL/GenBank/DDBJ databases">
        <title>Black Yeasts Isolated from many extreme environments.</title>
        <authorList>
            <person name="Coleine C."/>
            <person name="Stajich J.E."/>
            <person name="Selbmann L."/>
        </authorList>
    </citation>
    <scope>NUCLEOTIDE SEQUENCE</scope>
    <source>
        <strain evidence="1">CCFEE 5714</strain>
    </source>
</reference>
<protein>
    <submittedName>
        <fullName evidence="1">Uncharacterized protein</fullName>
    </submittedName>
</protein>
<keyword evidence="2" id="KW-1185">Reference proteome</keyword>
<comment type="caution">
    <text evidence="1">The sequence shown here is derived from an EMBL/GenBank/DDBJ whole genome shotgun (WGS) entry which is preliminary data.</text>
</comment>
<sequence length="453" mass="48821">MDSIPTRPAAQEPSSTTTTTTAPNTSSISDLISKSRPNLDSYESLYKHFHANPELSKQEKETAATIASHLRDKISSDFDIRTNIGGTGIAALLFNGKGPTVLLRADFDALPVEERTGLDYASKKRMVDADGVEKPVMHACGHDMHITSLLAAAETLYACKDSWSGTLLLAFQPAEERGTGAQAMVDDGMYDPKRHNVPIPDVCLGGHVMPLRTGVIGTRKGLIASAADSMRVTLHGRGGHASMPDRLIDPVVMAASTIMKLQTIVSREVESWDSAVVTVASVQAGDAENVVADNAHLAIDVRTINPKTREKVKASIERIVKAESVASNAVAEPTFRVTRAFPLTVNDDGVTEKVEETFKTHFGEAEGRYTSDVPKLGGSEDFSILGSAVDRPYCFFMYGGTPTELWDKCEAEGTLSEKIPINHSGLFYPAIQPTLTVATDAYTVGALTWLLKK</sequence>
<name>A0ACC3MPM9_9PEZI</name>
<dbReference type="Proteomes" id="UP001281147">
    <property type="component" value="Unassembled WGS sequence"/>
</dbReference>
<gene>
    <name evidence="1" type="ORF">LTR37_016033</name>
</gene>
<proteinExistence type="predicted"/>
<evidence type="ECO:0000313" key="2">
    <source>
        <dbReference type="Proteomes" id="UP001281147"/>
    </source>
</evidence>
<organism evidence="1 2">
    <name type="scientific">Vermiconidia calcicola</name>
    <dbReference type="NCBI Taxonomy" id="1690605"/>
    <lineage>
        <taxon>Eukaryota</taxon>
        <taxon>Fungi</taxon>
        <taxon>Dikarya</taxon>
        <taxon>Ascomycota</taxon>
        <taxon>Pezizomycotina</taxon>
        <taxon>Dothideomycetes</taxon>
        <taxon>Dothideomycetidae</taxon>
        <taxon>Mycosphaerellales</taxon>
        <taxon>Extremaceae</taxon>
        <taxon>Vermiconidia</taxon>
    </lineage>
</organism>